<dbReference type="InterPro" id="IPR004045">
    <property type="entry name" value="Glutathione_S-Trfase_N"/>
</dbReference>
<sequence>MPGFDWIIFRGWFWHTPTKLKISPSQTTPRGKAMSKLNTLTFFSNSTCYLSHIVRLVLAEKAIDARILDVAVPANARLMAQFGSTMQAPALAERDLALHEVDMVVEYLEERYPHPALLPSTTVARAHTRMLARRIHRELYPLLDKTQDGCSDSRKELASTLLALAPLFEQKKYFMSDELSVADCTLAPLLWRVKSLGINLTKVRGISEYCQRIFNRPSFIASLSEQEQKLA</sequence>
<protein>
    <submittedName>
        <fullName evidence="3">Stringent starvation protein A</fullName>
    </submittedName>
</protein>
<dbReference type="InterPro" id="IPR010987">
    <property type="entry name" value="Glutathione-S-Trfase_C-like"/>
</dbReference>
<feature type="domain" description="GST N-terminal" evidence="1">
    <location>
        <begin position="38"/>
        <end position="116"/>
    </location>
</feature>
<geneLocation type="plasmid" evidence="3">
    <name>pJB37</name>
</geneLocation>
<dbReference type="Gene3D" id="1.20.1050.10">
    <property type="match status" value="1"/>
</dbReference>
<dbReference type="PANTHER" id="PTHR43968">
    <property type="match status" value="1"/>
</dbReference>
<dbReference type="Gene3D" id="3.40.30.10">
    <property type="entry name" value="Glutaredoxin"/>
    <property type="match status" value="1"/>
</dbReference>
<dbReference type="PROSITE" id="PS50405">
    <property type="entry name" value="GST_CTER"/>
    <property type="match status" value="1"/>
</dbReference>
<dbReference type="SUPFAM" id="SSF47616">
    <property type="entry name" value="GST C-terminal domain-like"/>
    <property type="match status" value="1"/>
</dbReference>
<dbReference type="InterPro" id="IPR004046">
    <property type="entry name" value="GST_C"/>
</dbReference>
<evidence type="ECO:0000259" key="2">
    <source>
        <dbReference type="PROSITE" id="PS50405"/>
    </source>
</evidence>
<accession>A0A1V0M666</accession>
<dbReference type="GO" id="GO:0005737">
    <property type="term" value="C:cytoplasm"/>
    <property type="evidence" value="ECO:0007669"/>
    <property type="project" value="TreeGrafter"/>
</dbReference>
<feature type="domain" description="GST C-terminal" evidence="2">
    <location>
        <begin position="112"/>
        <end position="231"/>
    </location>
</feature>
<proteinExistence type="predicted"/>
<evidence type="ECO:0000259" key="1">
    <source>
        <dbReference type="PROSITE" id="PS50404"/>
    </source>
</evidence>
<evidence type="ECO:0000313" key="3">
    <source>
        <dbReference type="EMBL" id="ARD70386.1"/>
    </source>
</evidence>
<organism evidence="3">
    <name type="scientific">Pseudomonas aeruginosa</name>
    <dbReference type="NCBI Taxonomy" id="287"/>
    <lineage>
        <taxon>Bacteria</taxon>
        <taxon>Pseudomonadati</taxon>
        <taxon>Pseudomonadota</taxon>
        <taxon>Gammaproteobacteria</taxon>
        <taxon>Pseudomonadales</taxon>
        <taxon>Pseudomonadaceae</taxon>
        <taxon>Pseudomonas</taxon>
    </lineage>
</organism>
<dbReference type="PANTHER" id="PTHR43968:SF6">
    <property type="entry name" value="GLUTATHIONE S-TRANSFERASE OMEGA"/>
    <property type="match status" value="1"/>
</dbReference>
<dbReference type="AlphaFoldDB" id="A0A1V0M666"/>
<reference evidence="3" key="1">
    <citation type="submission" date="2017-01" db="EMBL/GenBank/DDBJ databases">
        <title>Complete nucleotide sequence of an IncP-2 blaVIM-2-harboring megaplasmid from Pseudomonas aeruginosa.</title>
        <authorList>
            <person name="Botelho J."/>
            <person name="Grosso F."/>
            <person name="Mabrouk A."/>
            <person name="Peixe L."/>
        </authorList>
    </citation>
    <scope>NUCLEOTIDE SEQUENCE</scope>
    <source>
        <strain evidence="3">FFUP_PS_37</strain>
        <plasmid evidence="3">pJB37</plasmid>
    </source>
</reference>
<dbReference type="InterPro" id="IPR036249">
    <property type="entry name" value="Thioredoxin-like_sf"/>
</dbReference>
<dbReference type="Pfam" id="PF00043">
    <property type="entry name" value="GST_C"/>
    <property type="match status" value="1"/>
</dbReference>
<dbReference type="SUPFAM" id="SSF52833">
    <property type="entry name" value="Thioredoxin-like"/>
    <property type="match status" value="1"/>
</dbReference>
<dbReference type="EMBL" id="KY494864">
    <property type="protein sequence ID" value="ARD70386.1"/>
    <property type="molecule type" value="Genomic_DNA"/>
</dbReference>
<dbReference type="InterPro" id="IPR050983">
    <property type="entry name" value="GST_Omega/HSP26"/>
</dbReference>
<dbReference type="PROSITE" id="PS50404">
    <property type="entry name" value="GST_NTER"/>
    <property type="match status" value="1"/>
</dbReference>
<name>A0A1V0M666_PSEAI</name>
<dbReference type="InterPro" id="IPR036282">
    <property type="entry name" value="Glutathione-S-Trfase_C_sf"/>
</dbReference>
<keyword evidence="3" id="KW-0614">Plasmid</keyword>